<accession>A0A8J6U9N5</accession>
<feature type="non-terminal residue" evidence="2">
    <location>
        <position position="1"/>
    </location>
</feature>
<dbReference type="Pfam" id="PF13517">
    <property type="entry name" value="FG-GAP_3"/>
    <property type="match status" value="1"/>
</dbReference>
<keyword evidence="3" id="KW-1185">Reference proteome</keyword>
<dbReference type="InterPro" id="IPR013517">
    <property type="entry name" value="FG-GAP"/>
</dbReference>
<protein>
    <submittedName>
        <fullName evidence="2">VCBS repeat-containing protein</fullName>
    </submittedName>
</protein>
<dbReference type="GO" id="GO:0005886">
    <property type="term" value="C:plasma membrane"/>
    <property type="evidence" value="ECO:0007669"/>
    <property type="project" value="TreeGrafter"/>
</dbReference>
<comment type="caution">
    <text evidence="2">The sequence shown here is derived from an EMBL/GenBank/DDBJ whole genome shotgun (WGS) entry which is preliminary data.</text>
</comment>
<proteinExistence type="predicted"/>
<evidence type="ECO:0000313" key="3">
    <source>
        <dbReference type="Proteomes" id="UP000643405"/>
    </source>
</evidence>
<reference evidence="2" key="1">
    <citation type="submission" date="2020-09" db="EMBL/GenBank/DDBJ databases">
        <title>Genome seq and assembly of Tianweitania sp.</title>
        <authorList>
            <person name="Chhetri G."/>
        </authorList>
    </citation>
    <scope>NUCLEOTIDE SEQUENCE</scope>
    <source>
        <strain evidence="2">Rool2</strain>
    </source>
</reference>
<dbReference type="InterPro" id="IPR028994">
    <property type="entry name" value="Integrin_alpha_N"/>
</dbReference>
<sequence length="490" mass="53826">FSNTSRLTSIDRYGREATVAADGTITGGTPKRIQNMTYQGMPGHTLKHNVFEPESSGPNESGLYPTMVGDLNGDGYQELYGFHTKKGAYDVEYGVQSYDTEFSHYSFNPDGTKKTFKTEHVLTNSTQTNYYDQSNTYLRQFEGVLNPDTMYREIPFYITTKRVTQEENGFRTTYYGFGRRGIIAPNSTGSYGFKACSSQESYFKSVCDSFPSSVGVAGATGLSWVRRIVDYDGDGIAEMLMPMAGGDHHAEGPGYSSFFNVLDLKGNGRARIFIDRKQLDKTGSNWTESGTQIPTDCDWKLFVGAVDLNGDGIQDLVQAINGEVKQVCLGTGRSFKWRNYNIPRLHDGGFFNDDWRGGHHGFADFDNDGKADLYTVNYGSEAQSHGGFGAFKVYALQVGADRTLNATQYSGLNQSYTALVGDFNGDGLPDMVGSWSALAVSNANSGNPNLLRSVKLEAGGVVSVDYTPSSRFENDYLPQVLHAVTKLSVD</sequence>
<name>A0A8J6U9N5_9HYPH</name>
<dbReference type="AlphaFoldDB" id="A0A8J6U9N5"/>
<evidence type="ECO:0000256" key="1">
    <source>
        <dbReference type="ARBA" id="ARBA00022729"/>
    </source>
</evidence>
<dbReference type="Gene3D" id="2.130.10.130">
    <property type="entry name" value="Integrin alpha, N-terminal"/>
    <property type="match status" value="1"/>
</dbReference>
<feature type="non-terminal residue" evidence="2">
    <location>
        <position position="490"/>
    </location>
</feature>
<dbReference type="EMBL" id="JACVVX010000024">
    <property type="protein sequence ID" value="MBD0417582.1"/>
    <property type="molecule type" value="Genomic_DNA"/>
</dbReference>
<dbReference type="InterPro" id="IPR024881">
    <property type="entry name" value="Tip"/>
</dbReference>
<evidence type="ECO:0000313" key="2">
    <source>
        <dbReference type="EMBL" id="MBD0417582.1"/>
    </source>
</evidence>
<keyword evidence="1" id="KW-0732">Signal</keyword>
<gene>
    <name evidence="2" type="ORF">ICI42_23400</name>
</gene>
<dbReference type="RefSeq" id="WP_188167019.1">
    <property type="nucleotide sequence ID" value="NZ_JACVVX010000024.1"/>
</dbReference>
<dbReference type="PANTHER" id="PTHR13412">
    <property type="entry name" value="T-CELL IMMUNOMODULATORY PROTEIN HOMOLOG"/>
    <property type="match status" value="1"/>
</dbReference>
<dbReference type="PANTHER" id="PTHR13412:SF0">
    <property type="entry name" value="T-CELL IMMUNOMODULATORY PROTEIN"/>
    <property type="match status" value="1"/>
</dbReference>
<organism evidence="2 3">
    <name type="scientific">Oryzicola mucosus</name>
    <dbReference type="NCBI Taxonomy" id="2767425"/>
    <lineage>
        <taxon>Bacteria</taxon>
        <taxon>Pseudomonadati</taxon>
        <taxon>Pseudomonadota</taxon>
        <taxon>Alphaproteobacteria</taxon>
        <taxon>Hyphomicrobiales</taxon>
        <taxon>Phyllobacteriaceae</taxon>
        <taxon>Oryzicola</taxon>
    </lineage>
</organism>
<dbReference type="SUPFAM" id="SSF69318">
    <property type="entry name" value="Integrin alpha N-terminal domain"/>
    <property type="match status" value="1"/>
</dbReference>
<dbReference type="Proteomes" id="UP000643405">
    <property type="component" value="Unassembled WGS sequence"/>
</dbReference>